<evidence type="ECO:0000256" key="1">
    <source>
        <dbReference type="SAM" id="MobiDB-lite"/>
    </source>
</evidence>
<evidence type="ECO:0000313" key="3">
    <source>
        <dbReference type="Proteomes" id="UP000054988"/>
    </source>
</evidence>
<dbReference type="Proteomes" id="UP000054988">
    <property type="component" value="Unassembled WGS sequence"/>
</dbReference>
<evidence type="ECO:0000313" key="2">
    <source>
        <dbReference type="EMBL" id="KTB38252.1"/>
    </source>
</evidence>
<accession>A0A0W0FPE6</accession>
<feature type="compositionally biased region" description="Basic and acidic residues" evidence="1">
    <location>
        <begin position="144"/>
        <end position="155"/>
    </location>
</feature>
<protein>
    <submittedName>
        <fullName evidence="2">Uncharacterized protein</fullName>
    </submittedName>
</protein>
<gene>
    <name evidence="2" type="ORF">WG66_9219</name>
</gene>
<dbReference type="EMBL" id="LATX01001774">
    <property type="protein sequence ID" value="KTB38252.1"/>
    <property type="molecule type" value="Genomic_DNA"/>
</dbReference>
<reference evidence="2 3" key="1">
    <citation type="submission" date="2015-12" db="EMBL/GenBank/DDBJ databases">
        <title>Draft genome sequence of Moniliophthora roreri, the causal agent of frosty pod rot of cacao.</title>
        <authorList>
            <person name="Aime M.C."/>
            <person name="Diaz-Valderrama J.R."/>
            <person name="Kijpornyongpan T."/>
            <person name="Phillips-Mora W."/>
        </authorList>
    </citation>
    <scope>NUCLEOTIDE SEQUENCE [LARGE SCALE GENOMIC DNA]</scope>
    <source>
        <strain evidence="2 3">MCA 2952</strain>
    </source>
</reference>
<dbReference type="AlphaFoldDB" id="A0A0W0FPE6"/>
<comment type="caution">
    <text evidence="2">The sequence shown here is derived from an EMBL/GenBank/DDBJ whole genome shotgun (WGS) entry which is preliminary data.</text>
</comment>
<proteinExistence type="predicted"/>
<name>A0A0W0FPE6_MONRR</name>
<feature type="compositionally biased region" description="Polar residues" evidence="1">
    <location>
        <begin position="111"/>
        <end position="125"/>
    </location>
</feature>
<sequence length="155" mass="17086">MNKIYPSIRLSPNKIQPDAEEVQPSDSIDYYSQIAYTYASDKSFPIVHVDGTLAAWMKSPLDDGPEILPGFNVPAPMSLLFERHSYHILIYLGFSFVTTTHPSRTTKSKPRQPNSPQATSCGSTSHKLEAQGIVKPESSTWAPADDKVFGRSGEA</sequence>
<feature type="region of interest" description="Disordered" evidence="1">
    <location>
        <begin position="102"/>
        <end position="155"/>
    </location>
</feature>
<organism evidence="2 3">
    <name type="scientific">Moniliophthora roreri</name>
    <name type="common">Frosty pod rot fungus</name>
    <name type="synonym">Monilia roreri</name>
    <dbReference type="NCBI Taxonomy" id="221103"/>
    <lineage>
        <taxon>Eukaryota</taxon>
        <taxon>Fungi</taxon>
        <taxon>Dikarya</taxon>
        <taxon>Basidiomycota</taxon>
        <taxon>Agaricomycotina</taxon>
        <taxon>Agaricomycetes</taxon>
        <taxon>Agaricomycetidae</taxon>
        <taxon>Agaricales</taxon>
        <taxon>Marasmiineae</taxon>
        <taxon>Marasmiaceae</taxon>
        <taxon>Moniliophthora</taxon>
    </lineage>
</organism>